<accession>A0AA35LJ37</accession>
<protein>
    <submittedName>
        <fullName evidence="2">Uncharacterized protein</fullName>
    </submittedName>
</protein>
<dbReference type="Proteomes" id="UP001178461">
    <property type="component" value="Chromosome 16"/>
</dbReference>
<feature type="compositionally biased region" description="Low complexity" evidence="1">
    <location>
        <begin position="204"/>
        <end position="218"/>
    </location>
</feature>
<dbReference type="EMBL" id="OX395143">
    <property type="protein sequence ID" value="CAI5797235.1"/>
    <property type="molecule type" value="Genomic_DNA"/>
</dbReference>
<reference evidence="2" key="1">
    <citation type="submission" date="2022-12" db="EMBL/GenBank/DDBJ databases">
        <authorList>
            <person name="Alioto T."/>
            <person name="Alioto T."/>
            <person name="Gomez Garrido J."/>
        </authorList>
    </citation>
    <scope>NUCLEOTIDE SEQUENCE</scope>
</reference>
<keyword evidence="3" id="KW-1185">Reference proteome</keyword>
<proteinExistence type="predicted"/>
<organism evidence="2 3">
    <name type="scientific">Podarcis lilfordi</name>
    <name type="common">Lilford's wall lizard</name>
    <dbReference type="NCBI Taxonomy" id="74358"/>
    <lineage>
        <taxon>Eukaryota</taxon>
        <taxon>Metazoa</taxon>
        <taxon>Chordata</taxon>
        <taxon>Craniata</taxon>
        <taxon>Vertebrata</taxon>
        <taxon>Euteleostomi</taxon>
        <taxon>Lepidosauria</taxon>
        <taxon>Squamata</taxon>
        <taxon>Bifurcata</taxon>
        <taxon>Unidentata</taxon>
        <taxon>Episquamata</taxon>
        <taxon>Laterata</taxon>
        <taxon>Lacertibaenia</taxon>
        <taxon>Lacertidae</taxon>
        <taxon>Podarcis</taxon>
    </lineage>
</organism>
<evidence type="ECO:0000256" key="1">
    <source>
        <dbReference type="SAM" id="MobiDB-lite"/>
    </source>
</evidence>
<name>A0AA35LJ37_9SAUR</name>
<feature type="region of interest" description="Disordered" evidence="1">
    <location>
        <begin position="190"/>
        <end position="220"/>
    </location>
</feature>
<dbReference type="AlphaFoldDB" id="A0AA35LJ37"/>
<sequence>MLLRRWVARSGLALPFSGRCKCGLVVTCPPGVFSGMTRPRLETLSGWDRQEDPLGAGAGAESNHSRLCPLQTMMRLCSGAGLEVQGPPSGTRPPASLCHLASSWGLSLAHLIWVRHQAPRPKHKGEVPLLLSPPSSPTSLLLCQGLWVSEGRSVGVARSCPACRHRGSKCWGSSPFFGFLSSHFQAMQLRGEGEPSSRPGDAGGSQRVGRQGRSQQAACPSVGTQPFGVLPIGWWVWWACPPRPSLFLCGCELSGAPLGLRLLYAKPLCRQLQEVFCKILGGPVALPPAACRASVLPSLLAS</sequence>
<gene>
    <name evidence="2" type="ORF">PODLI_1B037074</name>
</gene>
<evidence type="ECO:0000313" key="3">
    <source>
        <dbReference type="Proteomes" id="UP001178461"/>
    </source>
</evidence>
<evidence type="ECO:0000313" key="2">
    <source>
        <dbReference type="EMBL" id="CAI5797235.1"/>
    </source>
</evidence>